<proteinExistence type="predicted"/>
<keyword evidence="8" id="KW-1185">Reference proteome</keyword>
<keyword evidence="4 6" id="KW-0472">Membrane</keyword>
<dbReference type="GO" id="GO:0005886">
    <property type="term" value="C:plasma membrane"/>
    <property type="evidence" value="ECO:0007669"/>
    <property type="project" value="TreeGrafter"/>
</dbReference>
<feature type="compositionally biased region" description="Polar residues" evidence="5">
    <location>
        <begin position="59"/>
        <end position="69"/>
    </location>
</feature>
<feature type="transmembrane region" description="Helical" evidence="6">
    <location>
        <begin position="197"/>
        <end position="217"/>
    </location>
</feature>
<gene>
    <name evidence="7" type="ORF">BU26DRAFT_546332</name>
</gene>
<dbReference type="RefSeq" id="XP_033692228.1">
    <property type="nucleotide sequence ID" value="XM_033831834.1"/>
</dbReference>
<protein>
    <submittedName>
        <fullName evidence="7">MFS general substrate transporter</fullName>
    </submittedName>
</protein>
<dbReference type="PANTHER" id="PTHR23501:SF109">
    <property type="entry name" value="MAJOR FACILITATOR SUPERFAMILY (MFS) PROFILE DOMAIN-CONTAINING PROTEIN-RELATED"/>
    <property type="match status" value="1"/>
</dbReference>
<organism evidence="7 8">
    <name type="scientific">Trematosphaeria pertusa</name>
    <dbReference type="NCBI Taxonomy" id="390896"/>
    <lineage>
        <taxon>Eukaryota</taxon>
        <taxon>Fungi</taxon>
        <taxon>Dikarya</taxon>
        <taxon>Ascomycota</taxon>
        <taxon>Pezizomycotina</taxon>
        <taxon>Dothideomycetes</taxon>
        <taxon>Pleosporomycetidae</taxon>
        <taxon>Pleosporales</taxon>
        <taxon>Massarineae</taxon>
        <taxon>Trematosphaeriaceae</taxon>
        <taxon>Trematosphaeria</taxon>
    </lineage>
</organism>
<evidence type="ECO:0000256" key="3">
    <source>
        <dbReference type="ARBA" id="ARBA00022989"/>
    </source>
</evidence>
<feature type="transmembrane region" description="Helical" evidence="6">
    <location>
        <begin position="408"/>
        <end position="428"/>
    </location>
</feature>
<feature type="compositionally biased region" description="Polar residues" evidence="5">
    <location>
        <begin position="36"/>
        <end position="51"/>
    </location>
</feature>
<feature type="transmembrane region" description="Helical" evidence="6">
    <location>
        <begin position="364"/>
        <end position="388"/>
    </location>
</feature>
<dbReference type="Proteomes" id="UP000800094">
    <property type="component" value="Unassembled WGS sequence"/>
</dbReference>
<feature type="compositionally biased region" description="Polar residues" evidence="5">
    <location>
        <begin position="1"/>
        <end position="20"/>
    </location>
</feature>
<evidence type="ECO:0000256" key="2">
    <source>
        <dbReference type="ARBA" id="ARBA00022692"/>
    </source>
</evidence>
<feature type="transmembrane region" description="Helical" evidence="6">
    <location>
        <begin position="598"/>
        <end position="618"/>
    </location>
</feature>
<feature type="transmembrane region" description="Helical" evidence="6">
    <location>
        <begin position="291"/>
        <end position="310"/>
    </location>
</feature>
<feature type="compositionally biased region" description="Polar residues" evidence="5">
    <location>
        <begin position="117"/>
        <end position="131"/>
    </location>
</feature>
<dbReference type="Gene3D" id="1.20.1250.20">
    <property type="entry name" value="MFS general substrate transporter like domains"/>
    <property type="match status" value="1"/>
</dbReference>
<dbReference type="PANTHER" id="PTHR23501">
    <property type="entry name" value="MAJOR FACILITATOR SUPERFAMILY"/>
    <property type="match status" value="1"/>
</dbReference>
<feature type="region of interest" description="Disordered" evidence="5">
    <location>
        <begin position="1"/>
        <end position="83"/>
    </location>
</feature>
<dbReference type="AlphaFoldDB" id="A0A6A6J300"/>
<evidence type="ECO:0000256" key="4">
    <source>
        <dbReference type="ARBA" id="ARBA00023136"/>
    </source>
</evidence>
<feature type="transmembrane region" description="Helical" evidence="6">
    <location>
        <begin position="322"/>
        <end position="343"/>
    </location>
</feature>
<name>A0A6A6J300_9PLEO</name>
<dbReference type="SUPFAM" id="SSF103473">
    <property type="entry name" value="MFS general substrate transporter"/>
    <property type="match status" value="1"/>
</dbReference>
<reference evidence="7" key="1">
    <citation type="journal article" date="2020" name="Stud. Mycol.">
        <title>101 Dothideomycetes genomes: a test case for predicting lifestyles and emergence of pathogens.</title>
        <authorList>
            <person name="Haridas S."/>
            <person name="Albert R."/>
            <person name="Binder M."/>
            <person name="Bloem J."/>
            <person name="Labutti K."/>
            <person name="Salamov A."/>
            <person name="Andreopoulos B."/>
            <person name="Baker S."/>
            <person name="Barry K."/>
            <person name="Bills G."/>
            <person name="Bluhm B."/>
            <person name="Cannon C."/>
            <person name="Castanera R."/>
            <person name="Culley D."/>
            <person name="Daum C."/>
            <person name="Ezra D."/>
            <person name="Gonzalez J."/>
            <person name="Henrissat B."/>
            <person name="Kuo A."/>
            <person name="Liang C."/>
            <person name="Lipzen A."/>
            <person name="Lutzoni F."/>
            <person name="Magnuson J."/>
            <person name="Mondo S."/>
            <person name="Nolan M."/>
            <person name="Ohm R."/>
            <person name="Pangilinan J."/>
            <person name="Park H.-J."/>
            <person name="Ramirez L."/>
            <person name="Alfaro M."/>
            <person name="Sun H."/>
            <person name="Tritt A."/>
            <person name="Yoshinaga Y."/>
            <person name="Zwiers L.-H."/>
            <person name="Turgeon B."/>
            <person name="Goodwin S."/>
            <person name="Spatafora J."/>
            <person name="Crous P."/>
            <person name="Grigoriev I."/>
        </authorList>
    </citation>
    <scope>NUCLEOTIDE SEQUENCE</scope>
    <source>
        <strain evidence="7">CBS 122368</strain>
    </source>
</reference>
<dbReference type="InterPro" id="IPR036259">
    <property type="entry name" value="MFS_trans_sf"/>
</dbReference>
<evidence type="ECO:0000256" key="5">
    <source>
        <dbReference type="SAM" id="MobiDB-lite"/>
    </source>
</evidence>
<feature type="transmembrane region" description="Helical" evidence="6">
    <location>
        <begin position="224"/>
        <end position="245"/>
    </location>
</feature>
<dbReference type="InterPro" id="IPR011701">
    <property type="entry name" value="MFS"/>
</dbReference>
<feature type="region of interest" description="Disordered" evidence="5">
    <location>
        <begin position="107"/>
        <end position="146"/>
    </location>
</feature>
<dbReference type="GeneID" id="54585164"/>
<evidence type="ECO:0000256" key="1">
    <source>
        <dbReference type="ARBA" id="ARBA00004141"/>
    </source>
</evidence>
<feature type="transmembrane region" description="Helical" evidence="6">
    <location>
        <begin position="165"/>
        <end position="185"/>
    </location>
</feature>
<feature type="region of interest" description="Disordered" evidence="5">
    <location>
        <begin position="627"/>
        <end position="655"/>
    </location>
</feature>
<evidence type="ECO:0000313" key="8">
    <source>
        <dbReference type="Proteomes" id="UP000800094"/>
    </source>
</evidence>
<sequence length="655" mass="70917">MVQFASLDNRSQRGTASCSSPPRPQTPYPDIELSDLDSQQTPSTQHQNGTAQPARDNANGLQRNSTASDENIGGSSRSSDGGLRTGWFAEWFPEWLLRLKETRQSLQTTEDHGVGSGASQAVAQDNASATTDRGHPGPRPSLPASQTATLVNDSTGQNWAMAAMAILYLTSQFPVSVFASITPYIYKDLGGTNSLQWIILCYLLGSAAVSPLAGHLFDRLERRWVALCGPIFSFLGSLICSVAWSQTTFDVGMLVAGIGGGISETIALAAASEMTRRPSRMDTPQPRKTDILNWVLQRIDGPGALLSVLAVSTCIEAFQLSLWILVASVFASISLALWHFLVIPPDRPLDARPRKLLSGASKRPVALALTLLMGVLSSATYSSVNLFWPSQTYTVYDSEAPVDVGLRNLHTIMFPVGAALSLLVLEYVPSSQKPMMACSILLPSAVIMLCALMGFDLAAPNARSCWTVAFPMALLSTLSFGGIVLVTWYIGIVLCRSEALATFTGLNVAARAVGSSLGYLVYHNALKQRFSDAVTPRIRGALATKPAATYLTDKIIDLTRQSFLQDVKSELEFVRAVALFDRIVVIGQEAFSEAYRAVYWRSAIFAGATLFLAIFFFLRPDMFPERGDGDASDADGRVQDPGHQDRDQDRDVPNV</sequence>
<dbReference type="GO" id="GO:0022857">
    <property type="term" value="F:transmembrane transporter activity"/>
    <property type="evidence" value="ECO:0007669"/>
    <property type="project" value="InterPro"/>
</dbReference>
<accession>A0A6A6J300</accession>
<feature type="transmembrane region" description="Helical" evidence="6">
    <location>
        <begin position="470"/>
        <end position="492"/>
    </location>
</feature>
<dbReference type="OrthoDB" id="4161376at2759"/>
<feature type="compositionally biased region" description="Low complexity" evidence="5">
    <location>
        <begin position="73"/>
        <end position="82"/>
    </location>
</feature>
<keyword evidence="2 6" id="KW-0812">Transmembrane</keyword>
<evidence type="ECO:0000313" key="7">
    <source>
        <dbReference type="EMBL" id="KAF2257224.1"/>
    </source>
</evidence>
<dbReference type="Pfam" id="PF07690">
    <property type="entry name" value="MFS_1"/>
    <property type="match status" value="1"/>
</dbReference>
<evidence type="ECO:0000256" key="6">
    <source>
        <dbReference type="SAM" id="Phobius"/>
    </source>
</evidence>
<feature type="transmembrane region" description="Helical" evidence="6">
    <location>
        <begin position="440"/>
        <end position="458"/>
    </location>
</feature>
<keyword evidence="3 6" id="KW-1133">Transmembrane helix</keyword>
<feature type="transmembrane region" description="Helical" evidence="6">
    <location>
        <begin position="251"/>
        <end position="271"/>
    </location>
</feature>
<comment type="subcellular location">
    <subcellularLocation>
        <location evidence="1">Membrane</location>
        <topology evidence="1">Multi-pass membrane protein</topology>
    </subcellularLocation>
</comment>
<dbReference type="EMBL" id="ML987189">
    <property type="protein sequence ID" value="KAF2257224.1"/>
    <property type="molecule type" value="Genomic_DNA"/>
</dbReference>